<accession>B3DWA7</accession>
<dbReference type="AlphaFoldDB" id="B3DWA7"/>
<dbReference type="KEGG" id="min:Minf_1556"/>
<dbReference type="Proteomes" id="UP000009149">
    <property type="component" value="Chromosome"/>
</dbReference>
<reference evidence="1 2" key="1">
    <citation type="journal article" date="2008" name="Biol. Direct">
        <title>Complete genome sequence of the extremely acidophilic methanotroph isolate V4, Methylacidiphilum infernorum, a representative of the bacterial phylum Verrucomicrobia.</title>
        <authorList>
            <person name="Hou S."/>
            <person name="Makarova K.S."/>
            <person name="Saw J.H."/>
            <person name="Senin P."/>
            <person name="Ly B.V."/>
            <person name="Zhou Z."/>
            <person name="Ren Y."/>
            <person name="Wang J."/>
            <person name="Galperin M.Y."/>
            <person name="Omelchenko M.V."/>
            <person name="Wolf Y.I."/>
            <person name="Yutin N."/>
            <person name="Koonin E.V."/>
            <person name="Stott M.B."/>
            <person name="Mountain B.W."/>
            <person name="Crowe M.A."/>
            <person name="Smirnova A.V."/>
            <person name="Dunfield P.F."/>
            <person name="Feng L."/>
            <person name="Wang L."/>
            <person name="Alam M."/>
        </authorList>
    </citation>
    <scope>NUCLEOTIDE SEQUENCE [LARGE SCALE GENOMIC DNA]</scope>
    <source>
        <strain evidence="2">Isolate V4</strain>
    </source>
</reference>
<name>B3DWA7_METI4</name>
<organism evidence="1 2">
    <name type="scientific">Methylacidiphilum infernorum (isolate V4)</name>
    <name type="common">Methylokorus infernorum (strain V4)</name>
    <dbReference type="NCBI Taxonomy" id="481448"/>
    <lineage>
        <taxon>Bacteria</taxon>
        <taxon>Pseudomonadati</taxon>
        <taxon>Verrucomicrobiota</taxon>
        <taxon>Methylacidiphilae</taxon>
        <taxon>Methylacidiphilales</taxon>
        <taxon>Methylacidiphilaceae</taxon>
        <taxon>Methylacidiphilum (ex Ratnadevi et al. 2023)</taxon>
    </lineage>
</organism>
<dbReference type="EMBL" id="CP000975">
    <property type="protein sequence ID" value="ACD83610.1"/>
    <property type="molecule type" value="Genomic_DNA"/>
</dbReference>
<dbReference type="HOGENOM" id="CLU_3119659_0_0_0"/>
<evidence type="ECO:0000313" key="2">
    <source>
        <dbReference type="Proteomes" id="UP000009149"/>
    </source>
</evidence>
<gene>
    <name evidence="1" type="ordered locus">Minf_1556</name>
</gene>
<proteinExistence type="predicted"/>
<sequence length="50" mass="6082">MNAFFLSETFSCHSLKKKQKSDVLIRYSCDESRSARRFFFLFWNHLQEDS</sequence>
<dbReference type="STRING" id="481448.Minf_1556"/>
<protein>
    <submittedName>
        <fullName evidence="1">Uncharacterized protein</fullName>
    </submittedName>
</protein>
<evidence type="ECO:0000313" key="1">
    <source>
        <dbReference type="EMBL" id="ACD83610.1"/>
    </source>
</evidence>